<reference evidence="4" key="1">
    <citation type="journal article" date="2017" name="Nucleic Acids Res.">
        <title>Proteogenomics produces comprehensive and highly accurate protein-coding gene annotation in a complete genome assembly of Malassezia sympodialis.</title>
        <authorList>
            <person name="Zhu Y."/>
            <person name="Engstroem P.G."/>
            <person name="Tellgren-Roth C."/>
            <person name="Baudo C.D."/>
            <person name="Kennell J.C."/>
            <person name="Sun S."/>
            <person name="Billmyre R.B."/>
            <person name="Schroeder M.S."/>
            <person name="Andersson A."/>
            <person name="Holm T."/>
            <person name="Sigurgeirsson B."/>
            <person name="Wu G."/>
            <person name="Sankaranarayanan S.R."/>
            <person name="Siddharthan R."/>
            <person name="Sanyal K."/>
            <person name="Lundeberg J."/>
            <person name="Nystedt B."/>
            <person name="Boekhout T."/>
            <person name="Dawson T.L. Jr."/>
            <person name="Heitman J."/>
            <person name="Scheynius A."/>
            <person name="Lehtioe J."/>
        </authorList>
    </citation>
    <scope>NUCLEOTIDE SEQUENCE [LARGE SCALE GENOMIC DNA]</scope>
    <source>
        <strain evidence="4">ATCC 42132</strain>
    </source>
</reference>
<gene>
    <name evidence="3" type="ORF">MSYG_0152</name>
</gene>
<feature type="compositionally biased region" description="Low complexity" evidence="1">
    <location>
        <begin position="392"/>
        <end position="405"/>
    </location>
</feature>
<dbReference type="STRING" id="1230383.A0A1M8A058"/>
<protein>
    <submittedName>
        <fullName evidence="3">Uncharacterized protein</fullName>
    </submittedName>
</protein>
<proteinExistence type="predicted"/>
<keyword evidence="4" id="KW-1185">Reference proteome</keyword>
<keyword evidence="2" id="KW-0732">Signal</keyword>
<feature type="compositionally biased region" description="Low complexity" evidence="1">
    <location>
        <begin position="350"/>
        <end position="364"/>
    </location>
</feature>
<feature type="compositionally biased region" description="Low complexity" evidence="1">
    <location>
        <begin position="46"/>
        <end position="57"/>
    </location>
</feature>
<feature type="compositionally biased region" description="Gly residues" evidence="1">
    <location>
        <begin position="365"/>
        <end position="391"/>
    </location>
</feature>
<feature type="region of interest" description="Disordered" evidence="1">
    <location>
        <begin position="35"/>
        <end position="96"/>
    </location>
</feature>
<dbReference type="VEuPathDB" id="FungiDB:MSYG_0152"/>
<feature type="compositionally biased region" description="Polar residues" evidence="1">
    <location>
        <begin position="85"/>
        <end position="96"/>
    </location>
</feature>
<dbReference type="EMBL" id="LT671821">
    <property type="protein sequence ID" value="SHO75819.1"/>
    <property type="molecule type" value="Genomic_DNA"/>
</dbReference>
<name>A0A1M8A058_MALS4</name>
<evidence type="ECO:0000256" key="1">
    <source>
        <dbReference type="SAM" id="MobiDB-lite"/>
    </source>
</evidence>
<evidence type="ECO:0000256" key="2">
    <source>
        <dbReference type="SAM" id="SignalP"/>
    </source>
</evidence>
<feature type="compositionally biased region" description="Polar residues" evidence="1">
    <location>
        <begin position="322"/>
        <end position="336"/>
    </location>
</feature>
<feature type="chain" id="PRO_5012274897" evidence="2">
    <location>
        <begin position="21"/>
        <end position="432"/>
    </location>
</feature>
<dbReference type="AlphaFoldDB" id="A0A1M8A058"/>
<feature type="compositionally biased region" description="Polar residues" evidence="1">
    <location>
        <begin position="195"/>
        <end position="208"/>
    </location>
</feature>
<feature type="region of interest" description="Disordered" evidence="1">
    <location>
        <begin position="305"/>
        <end position="336"/>
    </location>
</feature>
<sequence length="432" mass="44982">MMIPTRTILCAFAFLTAANAAMVYRPDNGNRLYRRQASSGSDAPTMASSLSKSMSALGAQATASTPSPPFQFGNPSHDYPGVIAQNPNGPTNPETPQMNTPINQTSLSRLASVNNIDDWCTFGPNDLDVPLSDQEERVVAYCTKPRNNARVIPDGTVTAAHFVKTPLYVQIMALGDFTRIGLKSNDTGGELDPHGQTNEGNPHGGNVTSNVTGKDEFYQEWMNYIGHNIMCFRVCIAGSDQAKPEVECQHTLDEMGCTWVMPGNYDPDSFDSCDADPAYPPGLFLDNGSTSTFQQFMTGVYTDADGKKKKFTNGSEGEKTPSLAQSLPSSSNCKPASSIANGIDTAKLLPSNANSGSPSATGAPAAGGGSSNSGNRSGNGNGNGSGSGSGSGNNKDISKNNQNSNNGASGAPAYTASMAAMIAAIVAGAVLI</sequence>
<dbReference type="OrthoDB" id="2564904at2759"/>
<dbReference type="Proteomes" id="UP000186303">
    <property type="component" value="Chromosome 1"/>
</dbReference>
<organism evidence="3 4">
    <name type="scientific">Malassezia sympodialis (strain ATCC 42132)</name>
    <name type="common">Atopic eczema-associated yeast</name>
    <dbReference type="NCBI Taxonomy" id="1230383"/>
    <lineage>
        <taxon>Eukaryota</taxon>
        <taxon>Fungi</taxon>
        <taxon>Dikarya</taxon>
        <taxon>Basidiomycota</taxon>
        <taxon>Ustilaginomycotina</taxon>
        <taxon>Malasseziomycetes</taxon>
        <taxon>Malasseziales</taxon>
        <taxon>Malasseziaceae</taxon>
        <taxon>Malassezia</taxon>
    </lineage>
</organism>
<feature type="region of interest" description="Disordered" evidence="1">
    <location>
        <begin position="349"/>
        <end position="405"/>
    </location>
</feature>
<evidence type="ECO:0000313" key="3">
    <source>
        <dbReference type="EMBL" id="SHO75819.1"/>
    </source>
</evidence>
<accession>A0A1M8A058</accession>
<evidence type="ECO:0000313" key="4">
    <source>
        <dbReference type="Proteomes" id="UP000186303"/>
    </source>
</evidence>
<feature type="region of interest" description="Disordered" evidence="1">
    <location>
        <begin position="185"/>
        <end position="208"/>
    </location>
</feature>
<dbReference type="OMA" id="FRICIAG"/>
<feature type="signal peptide" evidence="2">
    <location>
        <begin position="1"/>
        <end position="20"/>
    </location>
</feature>